<accession>A0A1Z5HUH5</accession>
<dbReference type="EMBL" id="BDGJ01000111">
    <property type="protein sequence ID" value="GAW92975.1"/>
    <property type="molecule type" value="Genomic_DNA"/>
</dbReference>
<keyword evidence="2" id="KW-1185">Reference proteome</keyword>
<gene>
    <name evidence="1" type="ORF">KKC1_21200</name>
</gene>
<proteinExistence type="predicted"/>
<dbReference type="AlphaFoldDB" id="A0A1Z5HUH5"/>
<comment type="caution">
    <text evidence="1">The sequence shown here is derived from an EMBL/GenBank/DDBJ whole genome shotgun (WGS) entry which is preliminary data.</text>
</comment>
<organism evidence="1 2">
    <name type="scientific">Calderihabitans maritimus</name>
    <dbReference type="NCBI Taxonomy" id="1246530"/>
    <lineage>
        <taxon>Bacteria</taxon>
        <taxon>Bacillati</taxon>
        <taxon>Bacillota</taxon>
        <taxon>Clostridia</taxon>
        <taxon>Neomoorellales</taxon>
        <taxon>Calderihabitantaceae</taxon>
        <taxon>Calderihabitans</taxon>
    </lineage>
</organism>
<protein>
    <submittedName>
        <fullName evidence="1">Uncharacterized protein</fullName>
    </submittedName>
</protein>
<name>A0A1Z5HUH5_9FIRM</name>
<dbReference type="Proteomes" id="UP000197032">
    <property type="component" value="Unassembled WGS sequence"/>
</dbReference>
<evidence type="ECO:0000313" key="2">
    <source>
        <dbReference type="Proteomes" id="UP000197032"/>
    </source>
</evidence>
<evidence type="ECO:0000313" key="1">
    <source>
        <dbReference type="EMBL" id="GAW92975.1"/>
    </source>
</evidence>
<sequence>MFYMEFSNSSKLYLTKTELSKKVIMETVSNYYHNVEFPDSIYIALDHCLTFGKGSVVNIIEDLESALDFIPIARIDQLVLNIPQKEEFYQYFSEKYKVTNPENITPQMEEEFWNNYRWRFASEVGGIKIIWE</sequence>
<reference evidence="2" key="1">
    <citation type="journal article" date="2017" name="Appl. Environ. Microbiol.">
        <title>Genomic Analysis of Calderihabitans maritimus KKC1, a Thermophilic, Hydrogenogenic, Carboxydotrophic Bacterium Isolated from Marine Sediment.</title>
        <authorList>
            <person name="Omae K."/>
            <person name="Yoneda Y."/>
            <person name="Fukuyama Y."/>
            <person name="Yoshida T."/>
            <person name="Sako Y."/>
        </authorList>
    </citation>
    <scope>NUCLEOTIDE SEQUENCE [LARGE SCALE GENOMIC DNA]</scope>
    <source>
        <strain evidence="2">KKC1</strain>
    </source>
</reference>